<dbReference type="PANTHER" id="PTHR38041">
    <property type="entry name" value="CHORISMATE MUTASE"/>
    <property type="match status" value="1"/>
</dbReference>
<sequence>MKCNNLEEVRENIDSIDDKIIKLIAQRSDYVKQAAYFKKSKTDVKAADRIEKIIKKVREKAKIYDCSPDVVELIYRNMINYFIGEEMKIFEKNK</sequence>
<dbReference type="EMBL" id="AP019834">
    <property type="protein sequence ID" value="BBM48517.1"/>
    <property type="molecule type" value="Genomic_DNA"/>
</dbReference>
<dbReference type="PANTHER" id="PTHR38041:SF1">
    <property type="entry name" value="CHORISMATE MUTASE"/>
    <property type="match status" value="1"/>
</dbReference>
<dbReference type="InterPro" id="IPR036263">
    <property type="entry name" value="Chorismate_II_sf"/>
</dbReference>
<dbReference type="InterPro" id="IPR036979">
    <property type="entry name" value="CM_dom_sf"/>
</dbReference>
<feature type="domain" description="Chorismate mutase" evidence="2">
    <location>
        <begin position="1"/>
        <end position="90"/>
    </location>
</feature>
<accession>A0A510JYV7</accession>
<proteinExistence type="predicted"/>
<evidence type="ECO:0000313" key="3">
    <source>
        <dbReference type="EMBL" id="BBM48517.1"/>
    </source>
</evidence>
<evidence type="ECO:0000313" key="4">
    <source>
        <dbReference type="Proteomes" id="UP000321397"/>
    </source>
</evidence>
<dbReference type="GeneID" id="84805243"/>
<dbReference type="Proteomes" id="UP000321397">
    <property type="component" value="Chromosome"/>
</dbReference>
<dbReference type="InterPro" id="IPR002701">
    <property type="entry name" value="CM_II_prokaryot"/>
</dbReference>
<dbReference type="PROSITE" id="PS51168">
    <property type="entry name" value="CHORISMATE_MUT_2"/>
    <property type="match status" value="1"/>
</dbReference>
<dbReference type="GO" id="GO:0046417">
    <property type="term" value="P:chorismate metabolic process"/>
    <property type="evidence" value="ECO:0007669"/>
    <property type="project" value="InterPro"/>
</dbReference>
<evidence type="ECO:0000259" key="2">
    <source>
        <dbReference type="PROSITE" id="PS51168"/>
    </source>
</evidence>
<dbReference type="GO" id="GO:0009697">
    <property type="term" value="P:salicylic acid biosynthetic process"/>
    <property type="evidence" value="ECO:0007669"/>
    <property type="project" value="TreeGrafter"/>
</dbReference>
<organism evidence="3 4">
    <name type="scientific">Leptotrichia wadei</name>
    <dbReference type="NCBI Taxonomy" id="157687"/>
    <lineage>
        <taxon>Bacteria</taxon>
        <taxon>Fusobacteriati</taxon>
        <taxon>Fusobacteriota</taxon>
        <taxon>Fusobacteriia</taxon>
        <taxon>Fusobacteriales</taxon>
        <taxon>Leptotrichiaceae</taxon>
        <taxon>Leptotrichia</taxon>
    </lineage>
</organism>
<dbReference type="InterPro" id="IPR051331">
    <property type="entry name" value="Chorismate_mutase-related"/>
</dbReference>
<evidence type="ECO:0000256" key="1">
    <source>
        <dbReference type="ARBA" id="ARBA00023235"/>
    </source>
</evidence>
<dbReference type="AlphaFoldDB" id="A0A510JYV7"/>
<reference evidence="3 4" key="1">
    <citation type="submission" date="2019-07" db="EMBL/GenBank/DDBJ databases">
        <title>Complete Genome Sequence of Leptotrichia wadei Strain JMUB3933.</title>
        <authorList>
            <person name="Watanabe S."/>
            <person name="Cui L."/>
        </authorList>
    </citation>
    <scope>NUCLEOTIDE SEQUENCE [LARGE SCALE GENOMIC DNA]</scope>
    <source>
        <strain evidence="3 4">JMUB3933</strain>
    </source>
</reference>
<dbReference type="RefSeq" id="WP_018498227.1">
    <property type="nucleotide sequence ID" value="NZ_AP019829.2"/>
</dbReference>
<dbReference type="SMART" id="SM00830">
    <property type="entry name" value="CM_2"/>
    <property type="match status" value="1"/>
</dbReference>
<dbReference type="SUPFAM" id="SSF48600">
    <property type="entry name" value="Chorismate mutase II"/>
    <property type="match status" value="1"/>
</dbReference>
<dbReference type="GO" id="GO:0004106">
    <property type="term" value="F:chorismate mutase activity"/>
    <property type="evidence" value="ECO:0007669"/>
    <property type="project" value="InterPro"/>
</dbReference>
<protein>
    <submittedName>
        <fullName evidence="3">Chorismate mutase</fullName>
    </submittedName>
</protein>
<gene>
    <name evidence="3" type="ORF">JMUB3933_2033</name>
</gene>
<dbReference type="Gene3D" id="1.20.59.10">
    <property type="entry name" value="Chorismate mutase"/>
    <property type="match status" value="1"/>
</dbReference>
<dbReference type="Pfam" id="PF01817">
    <property type="entry name" value="CM_2"/>
    <property type="match status" value="1"/>
</dbReference>
<keyword evidence="1" id="KW-0413">Isomerase</keyword>
<name>A0A510JYV7_9FUSO</name>